<evidence type="ECO:0000313" key="3">
    <source>
        <dbReference type="Proteomes" id="UP000324973"/>
    </source>
</evidence>
<proteinExistence type="predicted"/>
<comment type="caution">
    <text evidence="2">The sequence shown here is derived from an EMBL/GenBank/DDBJ whole genome shotgun (WGS) entry which is preliminary data.</text>
</comment>
<feature type="transmembrane region" description="Helical" evidence="1">
    <location>
        <begin position="103"/>
        <end position="126"/>
    </location>
</feature>
<keyword evidence="1" id="KW-0472">Membrane</keyword>
<feature type="transmembrane region" description="Helical" evidence="1">
    <location>
        <begin position="75"/>
        <end position="97"/>
    </location>
</feature>
<dbReference type="RefSeq" id="WP_149101416.1">
    <property type="nucleotide sequence ID" value="NZ_VTFT01000001.1"/>
</dbReference>
<accession>A0A5D4XJP4</accession>
<dbReference type="Proteomes" id="UP000324973">
    <property type="component" value="Unassembled WGS sequence"/>
</dbReference>
<gene>
    <name evidence="2" type="ORF">FZO89_00420</name>
</gene>
<evidence type="ECO:0000256" key="1">
    <source>
        <dbReference type="SAM" id="Phobius"/>
    </source>
</evidence>
<name>A0A5D4XJP4_9GAMM</name>
<protein>
    <submittedName>
        <fullName evidence="2">DUF4175 domain-containing protein</fullName>
    </submittedName>
</protein>
<keyword evidence="1" id="KW-0812">Transmembrane</keyword>
<dbReference type="EMBL" id="VTFT01000001">
    <property type="protein sequence ID" value="TYT24866.1"/>
    <property type="molecule type" value="Genomic_DNA"/>
</dbReference>
<dbReference type="AlphaFoldDB" id="A0A5D4XJP4"/>
<organism evidence="2 3">
    <name type="scientific">Luteimonas viscosa</name>
    <dbReference type="NCBI Taxonomy" id="1132694"/>
    <lineage>
        <taxon>Bacteria</taxon>
        <taxon>Pseudomonadati</taxon>
        <taxon>Pseudomonadota</taxon>
        <taxon>Gammaproteobacteria</taxon>
        <taxon>Lysobacterales</taxon>
        <taxon>Lysobacteraceae</taxon>
        <taxon>Luteimonas</taxon>
    </lineage>
</organism>
<dbReference type="OrthoDB" id="8562850at2"/>
<reference evidence="2 3" key="1">
    <citation type="submission" date="2019-08" db="EMBL/GenBank/DDBJ databases">
        <title>Luteimonas viscosus sp. nov., isolated from soil of a sunflower field.</title>
        <authorList>
            <person name="Jianli Z."/>
            <person name="Ying Z."/>
        </authorList>
    </citation>
    <scope>NUCLEOTIDE SEQUENCE [LARGE SCALE GENOMIC DNA]</scope>
    <source>
        <strain evidence="2 3">XBU10</strain>
    </source>
</reference>
<sequence length="176" mass="18404">MSDLPVTGEVSNSKLAAVFASRDAARDAAAAMIAQLDLQPAQVKMVTPESADVDIKLEPEGGGIWRTIVIAHVRLGIAGAVFGLLLFGILTWAGVPFVVQSPWAAGLAALGFGTTAGLLIGGLVSLRPDHDRYIQATRDAMEEGGTTIVVHALSAEQQTRAAEFLSRRGGEITQTL</sequence>
<evidence type="ECO:0000313" key="2">
    <source>
        <dbReference type="EMBL" id="TYT24866.1"/>
    </source>
</evidence>
<keyword evidence="1" id="KW-1133">Transmembrane helix</keyword>
<keyword evidence="3" id="KW-1185">Reference proteome</keyword>